<evidence type="ECO:0008006" key="3">
    <source>
        <dbReference type="Google" id="ProtNLM"/>
    </source>
</evidence>
<dbReference type="Proteomes" id="UP001596003">
    <property type="component" value="Unassembled WGS sequence"/>
</dbReference>
<evidence type="ECO:0000313" key="2">
    <source>
        <dbReference type="Proteomes" id="UP001596003"/>
    </source>
</evidence>
<name>A0ABV8ZF55_9FLAO</name>
<proteinExistence type="predicted"/>
<comment type="caution">
    <text evidence="1">The sequence shown here is derived from an EMBL/GenBank/DDBJ whole genome shotgun (WGS) entry which is preliminary data.</text>
</comment>
<keyword evidence="2" id="KW-1185">Reference proteome</keyword>
<dbReference type="RefSeq" id="WP_320495579.1">
    <property type="nucleotide sequence ID" value="NZ_JBHSFY010000007.1"/>
</dbReference>
<protein>
    <recommendedName>
        <fullName evidence="3">MFS transporter</fullName>
    </recommendedName>
</protein>
<evidence type="ECO:0000313" key="1">
    <source>
        <dbReference type="EMBL" id="MFC4478099.1"/>
    </source>
</evidence>
<dbReference type="EMBL" id="JBHSFY010000007">
    <property type="protein sequence ID" value="MFC4478099.1"/>
    <property type="molecule type" value="Genomic_DNA"/>
</dbReference>
<sequence>MFFLEIDLNRFLMRLPSSDFAQRIDFKVVYSLQVLNVGKEIQALFFGMTCLGSFSGFLLG</sequence>
<gene>
    <name evidence="1" type="ORF">ACFO3N_13570</name>
</gene>
<organism evidence="1 2">
    <name type="scientific">Flavobacterium chungangensis</name>
    <dbReference type="NCBI Taxonomy" id="2708132"/>
    <lineage>
        <taxon>Bacteria</taxon>
        <taxon>Pseudomonadati</taxon>
        <taxon>Bacteroidota</taxon>
        <taxon>Flavobacteriia</taxon>
        <taxon>Flavobacteriales</taxon>
        <taxon>Flavobacteriaceae</taxon>
        <taxon>Flavobacterium</taxon>
    </lineage>
</organism>
<accession>A0ABV8ZF55</accession>
<reference evidence="2" key="1">
    <citation type="journal article" date="2019" name="Int. J. Syst. Evol. Microbiol.">
        <title>The Global Catalogue of Microorganisms (GCM) 10K type strain sequencing project: providing services to taxonomists for standard genome sequencing and annotation.</title>
        <authorList>
            <consortium name="The Broad Institute Genomics Platform"/>
            <consortium name="The Broad Institute Genome Sequencing Center for Infectious Disease"/>
            <person name="Wu L."/>
            <person name="Ma J."/>
        </authorList>
    </citation>
    <scope>NUCLEOTIDE SEQUENCE [LARGE SCALE GENOMIC DNA]</scope>
    <source>
        <strain evidence="2">NBRC 103627</strain>
    </source>
</reference>